<feature type="zinc finger region" description="C3H1-type" evidence="1">
    <location>
        <begin position="31"/>
        <end position="57"/>
    </location>
</feature>
<dbReference type="PROSITE" id="PS50103">
    <property type="entry name" value="ZF_C3H1"/>
    <property type="match status" value="1"/>
</dbReference>
<feature type="domain" description="C3H1-type" evidence="3">
    <location>
        <begin position="31"/>
        <end position="57"/>
    </location>
</feature>
<evidence type="ECO:0000313" key="4">
    <source>
        <dbReference type="EMBL" id="KAK3261560.1"/>
    </source>
</evidence>
<keyword evidence="1" id="KW-0862">Zinc</keyword>
<proteinExistence type="predicted"/>
<dbReference type="Pfam" id="PF05869">
    <property type="entry name" value="Dam"/>
    <property type="match status" value="1"/>
</dbReference>
<dbReference type="AlphaFoldDB" id="A0AAE0KV25"/>
<keyword evidence="1" id="KW-0863">Zinc-finger</keyword>
<comment type="caution">
    <text evidence="4">The sequence shown here is derived from an EMBL/GenBank/DDBJ whole genome shotgun (WGS) entry which is preliminary data.</text>
</comment>
<sequence length="360" mass="40028">MEAGPPTTRKTGKAASKGGRGAEKSGVAGKPTKALVCFQWNVGKCFKKGCKYAHECSKKNYVREGFEFKVDKHHQEELATRRVVPFLEGWAPAIHGVGVVDKDHSNLEKGFLATVGYLDDFWVCCPTTTKAQEALLLLGDVLRFLGFQVAEEKCEGPIQDIVFLGVRLCTNVDGEGYVTASLPGKKCLRRRTQVLAQAEKGFPSLDDRPGVGPFSIDACCDESGSNAQTTIFWTVTQECLQQEWEGHNAWCNPPFSKILEILQHFLECKRRQNVGTAACFVMPVWPIADFFKFIEAWPEVFFPLVRFDADADLFIAPAFPGRDRRYFGPTKWPVTIYRVPPRFIDLGENGGLHTQAASGP</sequence>
<evidence type="ECO:0000313" key="5">
    <source>
        <dbReference type="Proteomes" id="UP001190700"/>
    </source>
</evidence>
<dbReference type="GO" id="GO:0009007">
    <property type="term" value="F:site-specific DNA-methyltransferase (adenine-specific) activity"/>
    <property type="evidence" value="ECO:0007669"/>
    <property type="project" value="InterPro"/>
</dbReference>
<keyword evidence="5" id="KW-1185">Reference proteome</keyword>
<evidence type="ECO:0000256" key="1">
    <source>
        <dbReference type="PROSITE-ProRule" id="PRU00723"/>
    </source>
</evidence>
<dbReference type="Proteomes" id="UP001190700">
    <property type="component" value="Unassembled WGS sequence"/>
</dbReference>
<name>A0AAE0KV25_9CHLO</name>
<accession>A0AAE0KV25</accession>
<dbReference type="InterPro" id="IPR008593">
    <property type="entry name" value="Dam_MeTrfase"/>
</dbReference>
<feature type="region of interest" description="Disordered" evidence="2">
    <location>
        <begin position="1"/>
        <end position="27"/>
    </location>
</feature>
<dbReference type="InterPro" id="IPR043502">
    <property type="entry name" value="DNA/RNA_pol_sf"/>
</dbReference>
<dbReference type="SUPFAM" id="SSF56672">
    <property type="entry name" value="DNA/RNA polymerases"/>
    <property type="match status" value="1"/>
</dbReference>
<gene>
    <name evidence="4" type="ORF">CYMTET_29536</name>
</gene>
<dbReference type="InterPro" id="IPR000571">
    <property type="entry name" value="Znf_CCCH"/>
</dbReference>
<protein>
    <recommendedName>
        <fullName evidence="3">C3H1-type domain-containing protein</fullName>
    </recommendedName>
</protein>
<reference evidence="4 5" key="1">
    <citation type="journal article" date="2015" name="Genome Biol. Evol.">
        <title>Comparative Genomics of a Bacterivorous Green Alga Reveals Evolutionary Causalities and Consequences of Phago-Mixotrophic Mode of Nutrition.</title>
        <authorList>
            <person name="Burns J.A."/>
            <person name="Paasch A."/>
            <person name="Narechania A."/>
            <person name="Kim E."/>
        </authorList>
    </citation>
    <scope>NUCLEOTIDE SEQUENCE [LARGE SCALE GENOMIC DNA]</scope>
    <source>
        <strain evidence="4 5">PLY_AMNH</strain>
    </source>
</reference>
<dbReference type="GO" id="GO:0003677">
    <property type="term" value="F:DNA binding"/>
    <property type="evidence" value="ECO:0007669"/>
    <property type="project" value="InterPro"/>
</dbReference>
<keyword evidence="1" id="KW-0479">Metal-binding</keyword>
<evidence type="ECO:0000256" key="2">
    <source>
        <dbReference type="SAM" id="MobiDB-lite"/>
    </source>
</evidence>
<organism evidence="4 5">
    <name type="scientific">Cymbomonas tetramitiformis</name>
    <dbReference type="NCBI Taxonomy" id="36881"/>
    <lineage>
        <taxon>Eukaryota</taxon>
        <taxon>Viridiplantae</taxon>
        <taxon>Chlorophyta</taxon>
        <taxon>Pyramimonadophyceae</taxon>
        <taxon>Pyramimonadales</taxon>
        <taxon>Pyramimonadaceae</taxon>
        <taxon>Cymbomonas</taxon>
    </lineage>
</organism>
<evidence type="ECO:0000259" key="3">
    <source>
        <dbReference type="PROSITE" id="PS50103"/>
    </source>
</evidence>
<dbReference type="GO" id="GO:0009307">
    <property type="term" value="P:DNA restriction-modification system"/>
    <property type="evidence" value="ECO:0007669"/>
    <property type="project" value="InterPro"/>
</dbReference>
<dbReference type="EMBL" id="LGRX02016818">
    <property type="protein sequence ID" value="KAK3261560.1"/>
    <property type="molecule type" value="Genomic_DNA"/>
</dbReference>
<dbReference type="GO" id="GO:0008270">
    <property type="term" value="F:zinc ion binding"/>
    <property type="evidence" value="ECO:0007669"/>
    <property type="project" value="UniProtKB-KW"/>
</dbReference>